<dbReference type="STRING" id="48269.A0A183MA01"/>
<evidence type="ECO:0000313" key="2">
    <source>
        <dbReference type="Proteomes" id="UP000277204"/>
    </source>
</evidence>
<sequence length="104" mass="12326">MIKNIRFEDEGEYACQARLIKKTNSQYRPYYLYQFVNQSKFYQKSIKSNITNHFDSSIDDLFHLPMSLIKSNTAYLNVIDLSLSSIYEKQVSKLASELRKRLIM</sequence>
<accession>A0A183MA01</accession>
<reference evidence="1 2" key="1">
    <citation type="submission" date="2018-11" db="EMBL/GenBank/DDBJ databases">
        <authorList>
            <consortium name="Pathogen Informatics"/>
        </authorList>
    </citation>
    <scope>NUCLEOTIDE SEQUENCE [LARGE SCALE GENOMIC DNA]</scope>
    <source>
        <strain evidence="1 2">Zambia</strain>
    </source>
</reference>
<dbReference type="EMBL" id="UZAI01008657">
    <property type="protein sequence ID" value="VDP02648.1"/>
    <property type="molecule type" value="Genomic_DNA"/>
</dbReference>
<gene>
    <name evidence="1" type="ORF">SMRZ_LOCUS12876</name>
</gene>
<organism evidence="1 2">
    <name type="scientific">Schistosoma margrebowiei</name>
    <dbReference type="NCBI Taxonomy" id="48269"/>
    <lineage>
        <taxon>Eukaryota</taxon>
        <taxon>Metazoa</taxon>
        <taxon>Spiralia</taxon>
        <taxon>Lophotrochozoa</taxon>
        <taxon>Platyhelminthes</taxon>
        <taxon>Trematoda</taxon>
        <taxon>Digenea</taxon>
        <taxon>Strigeidida</taxon>
        <taxon>Schistosomatoidea</taxon>
        <taxon>Schistosomatidae</taxon>
        <taxon>Schistosoma</taxon>
    </lineage>
</organism>
<keyword evidence="2" id="KW-1185">Reference proteome</keyword>
<dbReference type="AlphaFoldDB" id="A0A183MA01"/>
<evidence type="ECO:0000313" key="1">
    <source>
        <dbReference type="EMBL" id="VDP02648.1"/>
    </source>
</evidence>
<name>A0A183MA01_9TREM</name>
<dbReference type="Proteomes" id="UP000277204">
    <property type="component" value="Unassembled WGS sequence"/>
</dbReference>
<proteinExistence type="predicted"/>
<protein>
    <submittedName>
        <fullName evidence="1">Uncharacterized protein</fullName>
    </submittedName>
</protein>